<dbReference type="Proteomes" id="UP000316733">
    <property type="component" value="Segment"/>
</dbReference>
<evidence type="ECO:0000313" key="2">
    <source>
        <dbReference type="Proteomes" id="UP000316733"/>
    </source>
</evidence>
<dbReference type="EMBL" id="MK797984">
    <property type="protein sequence ID" value="QCG76265.1"/>
    <property type="molecule type" value="Genomic_DNA"/>
</dbReference>
<reference evidence="2" key="1">
    <citation type="journal article" date="2020" name="bioRxiv">
        <title>Integrative omics analysis of Pseudomonas aeruginosa virus PA5oct highlights the molecular complexity of jumbo phages.</title>
        <authorList>
            <person name="Lood C."/>
            <person name="Danis-Wlodarczyk K."/>
            <person name="Blasdel B.G."/>
            <person name="Jang H.B."/>
            <person name="Vandenheuvel D."/>
            <person name="Briers Y."/>
            <person name="Noben J.-P."/>
            <person name="van Noort V."/>
            <person name="Drulis-Kawa Z."/>
            <person name="Lavigne R."/>
        </authorList>
    </citation>
    <scope>NUCLEOTIDE SEQUENCE [LARGE SCALE GENOMIC DNA]</scope>
</reference>
<keyword evidence="2" id="KW-1185">Reference proteome</keyword>
<proteinExistence type="predicted"/>
<accession>A0A4Y5JVB8</accession>
<organism evidence="1 2">
    <name type="scientific">Pseudomonas phage vB_PaeM_PA5oct</name>
    <dbReference type="NCBI Taxonomy" id="2163605"/>
    <lineage>
        <taxon>Viruses</taxon>
        <taxon>Duplodnaviria</taxon>
        <taxon>Heunggongvirae</taxon>
        <taxon>Uroviricota</taxon>
        <taxon>Caudoviricetes</taxon>
        <taxon>Arenbergviridae</taxon>
        <taxon>Wroclawvirus</taxon>
        <taxon>Wroclawvirus PA5oct</taxon>
    </lineage>
</organism>
<evidence type="ECO:0000313" key="1">
    <source>
        <dbReference type="EMBL" id="QCG76265.1"/>
    </source>
</evidence>
<gene>
    <name evidence="1" type="ORF">EST35_0385</name>
</gene>
<sequence>MNINIWYTNVELQTKTKKQVQIWPKKITSPEPSYSFTNCVRNVQNVFDEIHILKDISIRQGSAKVMQAAIYIKEIDMYGRFDLRAESLVELLHTKNISVSEGVIKGKFSFDFSSSSYRIIPADNVISASAKKTAKELIPFRAYKDKVGNSVIYLGKASTECGKQLFLTIDLPNHQEEKGLAKMAVDLVGGRYAWYINSDHNVYKNEFEKLKSYDEDMYNVILKLKQLDVGDLSSIYEKYFLKAFYYCTKEGHRVFDRRFDVATGRTLGTGSYLYRLQYTVGVPPLYQEIDDISEMFVSSGIPGTYVAIPKKWLSYKYISASNALPLYVDFKNKIVRKTTVTDEINPYEYDDSFINEVLNHI</sequence>
<protein>
    <submittedName>
        <fullName evidence="1">Uncharacterized protein</fullName>
    </submittedName>
</protein>
<name>A0A4Y5JVB8_9CAUD</name>